<dbReference type="STRING" id="1871336.BBG48_07475"/>
<feature type="transmembrane region" description="Helical" evidence="4">
    <location>
        <begin position="13"/>
        <end position="34"/>
    </location>
</feature>
<evidence type="ECO:0000259" key="5">
    <source>
        <dbReference type="Pfam" id="PF14501"/>
    </source>
</evidence>
<dbReference type="SUPFAM" id="SSF55874">
    <property type="entry name" value="ATPase domain of HSP90 chaperone/DNA topoisomerase II/histidine kinase"/>
    <property type="match status" value="1"/>
</dbReference>
<evidence type="ECO:0000256" key="1">
    <source>
        <dbReference type="ARBA" id="ARBA00022553"/>
    </source>
</evidence>
<accession>A0A371INR0</accession>
<feature type="transmembrane region" description="Helical" evidence="4">
    <location>
        <begin position="224"/>
        <end position="244"/>
    </location>
</feature>
<dbReference type="InterPro" id="IPR016120">
    <property type="entry name" value="Sig_transdc_His_kin_SpoOB"/>
</dbReference>
<feature type="domain" description="Sensor histidine kinase NatK-like C-terminal" evidence="5">
    <location>
        <begin position="364"/>
        <end position="463"/>
    </location>
</feature>
<dbReference type="PANTHER" id="PTHR40448">
    <property type="entry name" value="TWO-COMPONENT SENSOR HISTIDINE KINASE"/>
    <property type="match status" value="1"/>
</dbReference>
<dbReference type="PANTHER" id="PTHR40448:SF1">
    <property type="entry name" value="TWO-COMPONENT SENSOR HISTIDINE KINASE"/>
    <property type="match status" value="1"/>
</dbReference>
<dbReference type="GO" id="GO:0000155">
    <property type="term" value="F:phosphorelay sensor kinase activity"/>
    <property type="evidence" value="ECO:0007669"/>
    <property type="project" value="InterPro"/>
</dbReference>
<dbReference type="InterPro" id="IPR036890">
    <property type="entry name" value="HATPase_C_sf"/>
</dbReference>
<keyword evidence="4" id="KW-0812">Transmembrane</keyword>
<keyword evidence="7" id="KW-1185">Reference proteome</keyword>
<feature type="transmembrane region" description="Helical" evidence="4">
    <location>
        <begin position="94"/>
        <end position="119"/>
    </location>
</feature>
<dbReference type="SUPFAM" id="SSF55890">
    <property type="entry name" value="Sporulation response regulatory protein Spo0B"/>
    <property type="match status" value="1"/>
</dbReference>
<evidence type="ECO:0000256" key="3">
    <source>
        <dbReference type="ARBA" id="ARBA00022777"/>
    </source>
</evidence>
<evidence type="ECO:0000256" key="2">
    <source>
        <dbReference type="ARBA" id="ARBA00022679"/>
    </source>
</evidence>
<dbReference type="AlphaFoldDB" id="A0A371INR0"/>
<dbReference type="Gene3D" id="3.30.565.10">
    <property type="entry name" value="Histidine kinase-like ATPase, C-terminal domain"/>
    <property type="match status" value="1"/>
</dbReference>
<name>A0A371INR0_9FIRM</name>
<feature type="transmembrane region" description="Helical" evidence="4">
    <location>
        <begin position="183"/>
        <end position="204"/>
    </location>
</feature>
<comment type="caution">
    <text evidence="6">The sequence shown here is derived from an EMBL/GenBank/DDBJ whole genome shotgun (WGS) entry which is preliminary data.</text>
</comment>
<dbReference type="RefSeq" id="WP_068914241.1">
    <property type="nucleotide sequence ID" value="NZ_MBEW02000002.1"/>
</dbReference>
<keyword evidence="2" id="KW-0808">Transferase</keyword>
<keyword evidence="4" id="KW-0472">Membrane</keyword>
<dbReference type="GO" id="GO:0042802">
    <property type="term" value="F:identical protein binding"/>
    <property type="evidence" value="ECO:0007669"/>
    <property type="project" value="TreeGrafter"/>
</dbReference>
<evidence type="ECO:0000313" key="6">
    <source>
        <dbReference type="EMBL" id="RDY22131.1"/>
    </source>
</evidence>
<gene>
    <name evidence="6" type="ORF">BBG48_001945</name>
</gene>
<dbReference type="EMBL" id="MBEW02000002">
    <property type="protein sequence ID" value="RDY22131.1"/>
    <property type="molecule type" value="Genomic_DNA"/>
</dbReference>
<sequence>MIELEKLDLLSKIIIHTEIVLINLITAIFLTQLCKNFSKNKHKIELVGVGYFFTSLFLYYIPFEFANIIAYSISLFVSFLIYMYLDKRNVHMKIFLIITFFSLRWISATFGNLSVTSVFKIIELTIFKNFEINDTQTLIYAYIEIILQTVLYLAVFAILLYFFTRIIQNKFKNKYNDISLKELLFLSIPAVGGIIWYQIVQTYADIFKQINGQSIYITNPHIQYVLMFGQIIILITIISTIILYQDNKNLEEKEREKIILKNEVNDIKSHILQVEKLYKEIRGIKHDINNHISVINSLLKQNKIPQLNQYLGEMEKNVEDFSFTIKTGNPVTDIIINENMTKATEKGITFKSEFHYLDSDKLSSFDVSVILSNALSNAIESTKSGGYVNISSFKNKNVYLITVENSFQGEILIDKENGLPLTNEKDKTVHGFGMKNMKNIAEKYFGSLIFEQKEDKVILTVMMLV</sequence>
<keyword evidence="1" id="KW-0597">Phosphoprotein</keyword>
<feature type="transmembrane region" description="Helical" evidence="4">
    <location>
        <begin position="46"/>
        <end position="62"/>
    </location>
</feature>
<dbReference type="Pfam" id="PF14501">
    <property type="entry name" value="HATPase_c_5"/>
    <property type="match status" value="1"/>
</dbReference>
<evidence type="ECO:0000313" key="7">
    <source>
        <dbReference type="Proteomes" id="UP000093352"/>
    </source>
</evidence>
<feature type="transmembrane region" description="Helical" evidence="4">
    <location>
        <begin position="68"/>
        <end position="85"/>
    </location>
</feature>
<keyword evidence="4" id="KW-1133">Transmembrane helix</keyword>
<proteinExistence type="predicted"/>
<evidence type="ECO:0000256" key="4">
    <source>
        <dbReference type="SAM" id="Phobius"/>
    </source>
</evidence>
<feature type="transmembrane region" description="Helical" evidence="4">
    <location>
        <begin position="139"/>
        <end position="163"/>
    </location>
</feature>
<keyword evidence="3" id="KW-0418">Kinase</keyword>
<protein>
    <submittedName>
        <fullName evidence="6">GHKL domain-containing protein</fullName>
    </submittedName>
</protein>
<dbReference type="InterPro" id="IPR032834">
    <property type="entry name" value="NatK-like_C"/>
</dbReference>
<dbReference type="Proteomes" id="UP000093352">
    <property type="component" value="Unassembled WGS sequence"/>
</dbReference>
<reference evidence="6 7" key="1">
    <citation type="journal article" date="2016" name="Genome Announc.">
        <title>Draft Genome Sequence of Criibacterium bergeronii gen. nov., sp. nov., Strain CCRI-22567T, Isolated from a Vaginal Sample from a Woman with Bacterial Vaginosis.</title>
        <authorList>
            <person name="Maheux A.F."/>
            <person name="Berube E."/>
            <person name="Boudreau D.K."/>
            <person name="Raymond F."/>
            <person name="Corbeil J."/>
            <person name="Roy P.H."/>
            <person name="Boissinot M."/>
            <person name="Omar R.F."/>
        </authorList>
    </citation>
    <scope>NUCLEOTIDE SEQUENCE [LARGE SCALE GENOMIC DNA]</scope>
    <source>
        <strain evidence="6 7">CCRI-22567</strain>
    </source>
</reference>
<organism evidence="6 7">
    <name type="scientific">Criibacterium bergeronii</name>
    <dbReference type="NCBI Taxonomy" id="1871336"/>
    <lineage>
        <taxon>Bacteria</taxon>
        <taxon>Bacillati</taxon>
        <taxon>Bacillota</taxon>
        <taxon>Clostridia</taxon>
        <taxon>Peptostreptococcales</taxon>
        <taxon>Filifactoraceae</taxon>
        <taxon>Criibacterium</taxon>
    </lineage>
</organism>